<organism evidence="2 3">
    <name type="scientific">Ruminococcus flavefaciens</name>
    <dbReference type="NCBI Taxonomy" id="1265"/>
    <lineage>
        <taxon>Bacteria</taxon>
        <taxon>Bacillati</taxon>
        <taxon>Bacillota</taxon>
        <taxon>Clostridia</taxon>
        <taxon>Eubacteriales</taxon>
        <taxon>Oscillospiraceae</taxon>
        <taxon>Ruminococcus</taxon>
    </lineage>
</organism>
<keyword evidence="1" id="KW-1133">Transmembrane helix</keyword>
<protein>
    <submittedName>
        <fullName evidence="2">Uncharacterized protein</fullName>
    </submittedName>
</protein>
<evidence type="ECO:0000313" key="3">
    <source>
        <dbReference type="Proteomes" id="UP000183461"/>
    </source>
</evidence>
<keyword evidence="1" id="KW-0472">Membrane</keyword>
<sequence length="80" mass="8730">MIIIIIMLTAIWIVIDFMDNSPTESESKGNNSGIKALIIVLIVLVTMIAGSWLIISSAKKEFNKIFDSCCGTVEEIGRIG</sequence>
<name>A0A1K1PJC4_RUMFL</name>
<dbReference type="EMBL" id="FPIP01000009">
    <property type="protein sequence ID" value="SFW47531.1"/>
    <property type="molecule type" value="Genomic_DNA"/>
</dbReference>
<dbReference type="Proteomes" id="UP000183461">
    <property type="component" value="Unassembled WGS sequence"/>
</dbReference>
<gene>
    <name evidence="2" type="ORF">SAMN02910280_2786</name>
</gene>
<dbReference type="AlphaFoldDB" id="A0A1K1PJC4"/>
<feature type="transmembrane region" description="Helical" evidence="1">
    <location>
        <begin position="37"/>
        <end position="55"/>
    </location>
</feature>
<keyword evidence="1" id="KW-0812">Transmembrane</keyword>
<evidence type="ECO:0000256" key="1">
    <source>
        <dbReference type="SAM" id="Phobius"/>
    </source>
</evidence>
<dbReference type="RefSeq" id="WP_072300980.1">
    <property type="nucleotide sequence ID" value="NZ_FPIP01000009.1"/>
</dbReference>
<evidence type="ECO:0000313" key="2">
    <source>
        <dbReference type="EMBL" id="SFW47531.1"/>
    </source>
</evidence>
<proteinExistence type="predicted"/>
<reference evidence="2 3" key="1">
    <citation type="submission" date="2016-11" db="EMBL/GenBank/DDBJ databases">
        <authorList>
            <person name="Jaros S."/>
            <person name="Januszkiewicz K."/>
            <person name="Wedrychowicz H."/>
        </authorList>
    </citation>
    <scope>NUCLEOTIDE SEQUENCE [LARGE SCALE GENOMIC DNA]</scope>
    <source>
        <strain evidence="2 3">YL228</strain>
    </source>
</reference>
<accession>A0A1K1PJC4</accession>